<evidence type="ECO:0000313" key="3">
    <source>
        <dbReference type="Proteomes" id="UP001201980"/>
    </source>
</evidence>
<keyword evidence="3" id="KW-1185">Reference proteome</keyword>
<protein>
    <submittedName>
        <fullName evidence="2">Uncharacterized protein</fullName>
    </submittedName>
</protein>
<evidence type="ECO:0000313" key="2">
    <source>
        <dbReference type="EMBL" id="KAJ2902117.1"/>
    </source>
</evidence>
<reference evidence="2" key="1">
    <citation type="submission" date="2022-07" db="EMBL/GenBank/DDBJ databases">
        <title>Draft genome sequence of Zalerion maritima ATCC 34329, a (micro)plastics degrading marine fungus.</title>
        <authorList>
            <person name="Paco A."/>
            <person name="Goncalves M.F.M."/>
            <person name="Rocha-Santos T.A.P."/>
            <person name="Alves A."/>
        </authorList>
    </citation>
    <scope>NUCLEOTIDE SEQUENCE</scope>
    <source>
        <strain evidence="2">ATCC 34329</strain>
    </source>
</reference>
<sequence>MKSYEPTFLEPERGWQHGSEPLSADAIHGVVSMAKAEEEEQEDQKGKRNRQPVMTFASLVERACGGTKMFQTKAGLIGTGGWNDDDGFRMIGACHVHGMMDGKALDIGLEEVWFNIA</sequence>
<feature type="region of interest" description="Disordered" evidence="1">
    <location>
        <begin position="1"/>
        <end position="20"/>
    </location>
</feature>
<organism evidence="2 3">
    <name type="scientific">Zalerion maritima</name>
    <dbReference type="NCBI Taxonomy" id="339359"/>
    <lineage>
        <taxon>Eukaryota</taxon>
        <taxon>Fungi</taxon>
        <taxon>Dikarya</taxon>
        <taxon>Ascomycota</taxon>
        <taxon>Pezizomycotina</taxon>
        <taxon>Sordariomycetes</taxon>
        <taxon>Lulworthiomycetidae</taxon>
        <taxon>Lulworthiales</taxon>
        <taxon>Lulworthiaceae</taxon>
        <taxon>Zalerion</taxon>
    </lineage>
</organism>
<proteinExistence type="predicted"/>
<accession>A0AAD5RRG8</accession>
<name>A0AAD5RRG8_9PEZI</name>
<dbReference type="Proteomes" id="UP001201980">
    <property type="component" value="Unassembled WGS sequence"/>
</dbReference>
<comment type="caution">
    <text evidence="2">The sequence shown here is derived from an EMBL/GenBank/DDBJ whole genome shotgun (WGS) entry which is preliminary data.</text>
</comment>
<dbReference type="EMBL" id="JAKWBI020000124">
    <property type="protein sequence ID" value="KAJ2902117.1"/>
    <property type="molecule type" value="Genomic_DNA"/>
</dbReference>
<gene>
    <name evidence="2" type="ORF">MKZ38_001026</name>
</gene>
<evidence type="ECO:0000256" key="1">
    <source>
        <dbReference type="SAM" id="MobiDB-lite"/>
    </source>
</evidence>
<dbReference type="AlphaFoldDB" id="A0AAD5RRG8"/>